<sequence length="309" mass="34803">MAILPDCPGLKVEVLVNGEALKEFGDDETPPPKTIVRYIEAVSDAQFGIQYECTPPFPSTYGVKARLQLDGGAASKRIHESKGLLGKKHNFMSRRCQIDGVAFSQNYRFSKITIVEDSGSSIDETMKQRLDYAGEIRVDFQFIKNVVERQARQGNEAPTGESALQCVPAKAVGQKSLSHCRSSTKRSSRSMTTTLSYDFVDRNDYFATYIFKYRSLAALRSLRIIPRTPSPAPLEDRPAKDLSRQELEQLVDRYREQEKSAKVVKKTLKRERSEGTNVKAEESDVTVVEDRCAKRQRLPTAQDEVIILD</sequence>
<reference evidence="3" key="1">
    <citation type="journal article" date="2020" name="Stud. Mycol.">
        <title>101 Dothideomycetes genomes: a test case for predicting lifestyles and emergence of pathogens.</title>
        <authorList>
            <person name="Haridas S."/>
            <person name="Albert R."/>
            <person name="Binder M."/>
            <person name="Bloem J."/>
            <person name="Labutti K."/>
            <person name="Salamov A."/>
            <person name="Andreopoulos B."/>
            <person name="Baker S."/>
            <person name="Barry K."/>
            <person name="Bills G."/>
            <person name="Bluhm B."/>
            <person name="Cannon C."/>
            <person name="Castanera R."/>
            <person name="Culley D."/>
            <person name="Daum C."/>
            <person name="Ezra D."/>
            <person name="Gonzalez J."/>
            <person name="Henrissat B."/>
            <person name="Kuo A."/>
            <person name="Liang C."/>
            <person name="Lipzen A."/>
            <person name="Lutzoni F."/>
            <person name="Magnuson J."/>
            <person name="Mondo S."/>
            <person name="Nolan M."/>
            <person name="Ohm R."/>
            <person name="Pangilinan J."/>
            <person name="Park H.-J."/>
            <person name="Ramirez L."/>
            <person name="Alfaro M."/>
            <person name="Sun H."/>
            <person name="Tritt A."/>
            <person name="Yoshinaga Y."/>
            <person name="Zwiers L.-H."/>
            <person name="Turgeon B."/>
            <person name="Goodwin S."/>
            <person name="Spatafora J."/>
            <person name="Crous P."/>
            <person name="Grigoriev I."/>
        </authorList>
    </citation>
    <scope>NUCLEOTIDE SEQUENCE</scope>
    <source>
        <strain evidence="3">CBS 122368</strain>
    </source>
</reference>
<proteinExistence type="predicted"/>
<gene>
    <name evidence="3" type="ORF">BU26DRAFT_557938</name>
</gene>
<dbReference type="PANTHER" id="PTHR36223:SF1">
    <property type="entry name" value="TRANSCRIPTION ELONGATION FACTOR EAF N-TERMINAL DOMAIN-CONTAINING PROTEIN"/>
    <property type="match status" value="1"/>
</dbReference>
<evidence type="ECO:0000313" key="3">
    <source>
        <dbReference type="EMBL" id="KAF2256492.1"/>
    </source>
</evidence>
<dbReference type="InterPro" id="IPR057678">
    <property type="entry name" value="DUF7918"/>
</dbReference>
<keyword evidence="1" id="KW-0175">Coiled coil</keyword>
<organism evidence="3 4">
    <name type="scientific">Trematosphaeria pertusa</name>
    <dbReference type="NCBI Taxonomy" id="390896"/>
    <lineage>
        <taxon>Eukaryota</taxon>
        <taxon>Fungi</taxon>
        <taxon>Dikarya</taxon>
        <taxon>Ascomycota</taxon>
        <taxon>Pezizomycotina</taxon>
        <taxon>Dothideomycetes</taxon>
        <taxon>Pleosporomycetidae</taxon>
        <taxon>Pleosporales</taxon>
        <taxon>Massarineae</taxon>
        <taxon>Trematosphaeriaceae</taxon>
        <taxon>Trematosphaeria</taxon>
    </lineage>
</organism>
<accession>A0A6A6J2Q6</accession>
<dbReference type="RefSeq" id="XP_033691496.1">
    <property type="nucleotide sequence ID" value="XM_033832510.1"/>
</dbReference>
<protein>
    <recommendedName>
        <fullName evidence="2">DUF7918 domain-containing protein</fullName>
    </recommendedName>
</protein>
<evidence type="ECO:0000313" key="4">
    <source>
        <dbReference type="Proteomes" id="UP000800094"/>
    </source>
</evidence>
<dbReference type="EMBL" id="ML987189">
    <property type="protein sequence ID" value="KAF2256492.1"/>
    <property type="molecule type" value="Genomic_DNA"/>
</dbReference>
<name>A0A6A6J2Q6_9PLEO</name>
<dbReference type="Proteomes" id="UP000800094">
    <property type="component" value="Unassembled WGS sequence"/>
</dbReference>
<dbReference type="OrthoDB" id="3364132at2759"/>
<dbReference type="Pfam" id="PF25534">
    <property type="entry name" value="DUF7918"/>
    <property type="match status" value="1"/>
</dbReference>
<dbReference type="GeneID" id="54585840"/>
<evidence type="ECO:0000259" key="2">
    <source>
        <dbReference type="Pfam" id="PF25534"/>
    </source>
</evidence>
<feature type="coiled-coil region" evidence="1">
    <location>
        <begin position="240"/>
        <end position="271"/>
    </location>
</feature>
<dbReference type="PANTHER" id="PTHR36223">
    <property type="entry name" value="BETA-LACTAMASE-TYPE TRANSPEPTIDASE FOLD DOMAIN CONTAINING PROTEIN"/>
    <property type="match status" value="1"/>
</dbReference>
<evidence type="ECO:0000256" key="1">
    <source>
        <dbReference type="SAM" id="Coils"/>
    </source>
</evidence>
<dbReference type="AlphaFoldDB" id="A0A6A6J2Q6"/>
<keyword evidence="4" id="KW-1185">Reference proteome</keyword>
<feature type="domain" description="DUF7918" evidence="2">
    <location>
        <begin position="9"/>
        <end position="228"/>
    </location>
</feature>